<sequence>MGVKVYIKLYPDRIRKLQEASQRAFELTVQAVLTDAQQSQTIPKNNGELERSGFVETDVKSMVAHIIFDTPYARRLYWHPEYGFRHDKNQYAGGLWMQTYIDGPKKEFVKDTYGKFLKQLGGGLIT</sequence>
<dbReference type="RefSeq" id="WP_117441117.1">
    <property type="nucleotide sequence ID" value="NZ_QVIA01000020.1"/>
</dbReference>
<accession>A0A3E2WMN6</accession>
<protein>
    <recommendedName>
        <fullName evidence="3">Minor capsid protein</fullName>
    </recommendedName>
</protein>
<evidence type="ECO:0000313" key="2">
    <source>
        <dbReference type="Proteomes" id="UP000261111"/>
    </source>
</evidence>
<name>A0A3E2WMN6_9FIRM</name>
<gene>
    <name evidence="1" type="ORF">DWX41_16645</name>
</gene>
<dbReference type="GeneID" id="93336404"/>
<dbReference type="AlphaFoldDB" id="A0A3E2WMN6"/>
<proteinExistence type="predicted"/>
<reference evidence="1 2" key="1">
    <citation type="submission" date="2018-08" db="EMBL/GenBank/DDBJ databases">
        <title>A genome reference for cultivated species of the human gut microbiota.</title>
        <authorList>
            <person name="Zou Y."/>
            <person name="Xue W."/>
            <person name="Luo G."/>
        </authorList>
    </citation>
    <scope>NUCLEOTIDE SEQUENCE [LARGE SCALE GENOMIC DNA]</scope>
    <source>
        <strain evidence="1 2">AF19-21</strain>
    </source>
</reference>
<evidence type="ECO:0008006" key="3">
    <source>
        <dbReference type="Google" id="ProtNLM"/>
    </source>
</evidence>
<organism evidence="1 2">
    <name type="scientific">Hungatella hathewayi</name>
    <dbReference type="NCBI Taxonomy" id="154046"/>
    <lineage>
        <taxon>Bacteria</taxon>
        <taxon>Bacillati</taxon>
        <taxon>Bacillota</taxon>
        <taxon>Clostridia</taxon>
        <taxon>Lachnospirales</taxon>
        <taxon>Lachnospiraceae</taxon>
        <taxon>Hungatella</taxon>
    </lineage>
</organism>
<comment type="caution">
    <text evidence="1">The sequence shown here is derived from an EMBL/GenBank/DDBJ whole genome shotgun (WGS) entry which is preliminary data.</text>
</comment>
<dbReference type="EMBL" id="QVIA01000020">
    <property type="protein sequence ID" value="RGC28355.1"/>
    <property type="molecule type" value="Genomic_DNA"/>
</dbReference>
<dbReference type="Proteomes" id="UP000261111">
    <property type="component" value="Unassembled WGS sequence"/>
</dbReference>
<evidence type="ECO:0000313" key="1">
    <source>
        <dbReference type="EMBL" id="RGC28355.1"/>
    </source>
</evidence>